<evidence type="ECO:0000259" key="2">
    <source>
        <dbReference type="SMART" id="SM00822"/>
    </source>
</evidence>
<dbReference type="AlphaFoldDB" id="D8PHQ3"/>
<dbReference type="GO" id="GO:0016491">
    <property type="term" value="F:oxidoreductase activity"/>
    <property type="evidence" value="ECO:0007669"/>
    <property type="project" value="UniProtKB-KW"/>
</dbReference>
<gene>
    <name evidence="3" type="primary">ybbO</name>
    <name evidence="3" type="ORF">NIDE3094</name>
</gene>
<evidence type="ECO:0000313" key="4">
    <source>
        <dbReference type="Proteomes" id="UP000001660"/>
    </source>
</evidence>
<dbReference type="GO" id="GO:0008202">
    <property type="term" value="P:steroid metabolic process"/>
    <property type="evidence" value="ECO:0007669"/>
    <property type="project" value="TreeGrafter"/>
</dbReference>
<dbReference type="KEGG" id="nde:NIDE3094"/>
<dbReference type="Gene3D" id="3.40.50.720">
    <property type="entry name" value="NAD(P)-binding Rossmann-like Domain"/>
    <property type="match status" value="1"/>
</dbReference>
<comment type="similarity">
    <text evidence="1">Belongs to the short-chain dehydrogenases/reductases (SDR) family.</text>
</comment>
<dbReference type="OrthoDB" id="9775296at2"/>
<proteinExistence type="inferred from homology"/>
<dbReference type="EC" id="1.-.-.-" evidence="3"/>
<evidence type="ECO:0000256" key="1">
    <source>
        <dbReference type="RuleBase" id="RU000363"/>
    </source>
</evidence>
<dbReference type="STRING" id="330214.NIDE3094"/>
<dbReference type="SMART" id="SM00822">
    <property type="entry name" value="PKS_KR"/>
    <property type="match status" value="1"/>
</dbReference>
<evidence type="ECO:0000313" key="3">
    <source>
        <dbReference type="EMBL" id="CBK42790.1"/>
    </source>
</evidence>
<keyword evidence="3" id="KW-0560">Oxidoreductase</keyword>
<dbReference type="EMBL" id="FP929003">
    <property type="protein sequence ID" value="CBK42790.1"/>
    <property type="molecule type" value="Genomic_DNA"/>
</dbReference>
<dbReference type="InterPro" id="IPR002347">
    <property type="entry name" value="SDR_fam"/>
</dbReference>
<sequence length="287" mass="30286">MAVQGPIVITGASSGIGAACAQYLDALGCTVWAGVRNAQDGEALTRLASSRLRVLMLDVTDPASIEAACKMLAEATRDTGLGGLVNNAGISVAGPLELLPLPEVRTQFEVNVIGVLAVTQALLPLLRRARGRIVNISSIAGLAATPFLGAYCSSKFALEAMSDALRLELAPWGISVSLVEPGAIRSQIWQRATMSATRTLGGVEPEALALYAQPLSRMQEVMAAAAARAIPAEVVARVVAVALTVARPRARYLVGTDARFRAMLKWILPDRAQDRLLAWFLGLPHRG</sequence>
<organism evidence="3 4">
    <name type="scientific">Nitrospira defluvii</name>
    <dbReference type="NCBI Taxonomy" id="330214"/>
    <lineage>
        <taxon>Bacteria</taxon>
        <taxon>Pseudomonadati</taxon>
        <taxon>Nitrospirota</taxon>
        <taxon>Nitrospiria</taxon>
        <taxon>Nitrospirales</taxon>
        <taxon>Nitrospiraceae</taxon>
        <taxon>Nitrospira</taxon>
    </lineage>
</organism>
<dbReference type="eggNOG" id="COG4221">
    <property type="taxonomic scope" value="Bacteria"/>
</dbReference>
<dbReference type="PANTHER" id="PTHR43313:SF1">
    <property type="entry name" value="3BETA-HYDROXYSTEROID DEHYDROGENASE DHS-16"/>
    <property type="match status" value="1"/>
</dbReference>
<reference evidence="3 4" key="1">
    <citation type="journal article" date="2010" name="Proc. Natl. Acad. Sci. U.S.A.">
        <title>A Nitrospira metagenome illuminates the physiology and evolution of globally important nitrite-oxidizing bacteria.</title>
        <authorList>
            <person name="Lucker S."/>
            <person name="Wagner M."/>
            <person name="Maixner F."/>
            <person name="Pelletier E."/>
            <person name="Koch H."/>
            <person name="Vacherie B."/>
            <person name="Rattei T."/>
            <person name="Sinninghe Damste J."/>
            <person name="Spieck E."/>
            <person name="Le Paslier D."/>
            <person name="Daims H."/>
        </authorList>
    </citation>
    <scope>NUCLEOTIDE SEQUENCE [LARGE SCALE GENOMIC DNA]</scope>
</reference>
<name>D8PHQ3_9BACT</name>
<dbReference type="Pfam" id="PF00106">
    <property type="entry name" value="adh_short"/>
    <property type="match status" value="1"/>
</dbReference>
<dbReference type="Proteomes" id="UP000001660">
    <property type="component" value="Chromosome"/>
</dbReference>
<dbReference type="InterPro" id="IPR020904">
    <property type="entry name" value="Sc_DH/Rdtase_CS"/>
</dbReference>
<accession>D8PHQ3</accession>
<dbReference type="PRINTS" id="PR00081">
    <property type="entry name" value="GDHRDH"/>
</dbReference>
<dbReference type="SUPFAM" id="SSF51735">
    <property type="entry name" value="NAD(P)-binding Rossmann-fold domains"/>
    <property type="match status" value="1"/>
</dbReference>
<dbReference type="InterPro" id="IPR036291">
    <property type="entry name" value="NAD(P)-bd_dom_sf"/>
</dbReference>
<feature type="domain" description="Ketoreductase" evidence="2">
    <location>
        <begin position="5"/>
        <end position="187"/>
    </location>
</feature>
<dbReference type="PRINTS" id="PR00080">
    <property type="entry name" value="SDRFAMILY"/>
</dbReference>
<dbReference type="PANTHER" id="PTHR43313">
    <property type="entry name" value="SHORT-CHAIN DEHYDROGENASE/REDUCTASE FAMILY 9C"/>
    <property type="match status" value="1"/>
</dbReference>
<protein>
    <submittedName>
        <fullName evidence="3">Oxidoreductase, Glucose/ribitol dehydrogenase family</fullName>
        <ecNumber evidence="3">1.-.-.-</ecNumber>
    </submittedName>
</protein>
<dbReference type="HOGENOM" id="CLU_010194_2_9_0"/>
<dbReference type="PROSITE" id="PS00061">
    <property type="entry name" value="ADH_SHORT"/>
    <property type="match status" value="1"/>
</dbReference>
<dbReference type="InterPro" id="IPR057326">
    <property type="entry name" value="KR_dom"/>
</dbReference>
<keyword evidence="4" id="KW-1185">Reference proteome</keyword>
<dbReference type="CDD" id="cd05374">
    <property type="entry name" value="17beta-HSD-like_SDR_c"/>
    <property type="match status" value="1"/>
</dbReference>